<sequence length="412" mass="44515">MISALVRPIQLALLTGKADSPPPRSRFLRFPVRLGPIRHIDLVRVGAVLLAWWVCVVTANEMLHLNRAIRVETGVWPVTDLSVYVTALALSAPIAICDRWPMGAWRLAILMLPQTVSTVSALNPRDDGFSYPLALVVMYPLVLYVVARRQERGVLVAIWLISLAVIAMLDSPTLPQAAIILAAPLLIGYNIRGRKSTAVELAQVSQAQAVLEERSRIARELHDVVAHHMSVIAIQAEAVPLQARGDAERLERGLAEIRALSLEAIAELRQVLGVLRDGEGRTDTAPQPGLDRLEELVANARGAGLRATLERGGSMRVAPAVGLSVYRIVQESLSNVMRHAPGARVTVRVTRTPVELRVRVSNGPGVRPGTQAGAGHGLIGMRERVAMLNGTLEAGPSAYGFKVEARIPLEAA</sequence>
<dbReference type="PANTHER" id="PTHR24421">
    <property type="entry name" value="NITRATE/NITRITE SENSOR PROTEIN NARX-RELATED"/>
    <property type="match status" value="1"/>
</dbReference>
<evidence type="ECO:0000313" key="12">
    <source>
        <dbReference type="Proteomes" id="UP001501578"/>
    </source>
</evidence>
<evidence type="ECO:0000256" key="2">
    <source>
        <dbReference type="ARBA" id="ARBA00012438"/>
    </source>
</evidence>
<dbReference type="Gene3D" id="1.20.5.1930">
    <property type="match status" value="1"/>
</dbReference>
<evidence type="ECO:0000256" key="4">
    <source>
        <dbReference type="ARBA" id="ARBA00022679"/>
    </source>
</evidence>
<organism evidence="11 12">
    <name type="scientific">Nonomuraea longicatena</name>
    <dbReference type="NCBI Taxonomy" id="83682"/>
    <lineage>
        <taxon>Bacteria</taxon>
        <taxon>Bacillati</taxon>
        <taxon>Actinomycetota</taxon>
        <taxon>Actinomycetes</taxon>
        <taxon>Streptosporangiales</taxon>
        <taxon>Streptosporangiaceae</taxon>
        <taxon>Nonomuraea</taxon>
    </lineage>
</organism>
<protein>
    <recommendedName>
        <fullName evidence="2">histidine kinase</fullName>
        <ecNumber evidence="2">2.7.13.3</ecNumber>
    </recommendedName>
</protein>
<reference evidence="11 12" key="1">
    <citation type="journal article" date="2019" name="Int. J. Syst. Evol. Microbiol.">
        <title>The Global Catalogue of Microorganisms (GCM) 10K type strain sequencing project: providing services to taxonomists for standard genome sequencing and annotation.</title>
        <authorList>
            <consortium name="The Broad Institute Genomics Platform"/>
            <consortium name="The Broad Institute Genome Sequencing Center for Infectious Disease"/>
            <person name="Wu L."/>
            <person name="Ma J."/>
        </authorList>
    </citation>
    <scope>NUCLEOTIDE SEQUENCE [LARGE SCALE GENOMIC DNA]</scope>
    <source>
        <strain evidence="11 12">JCM 11136</strain>
    </source>
</reference>
<keyword evidence="9" id="KW-1133">Transmembrane helix</keyword>
<dbReference type="PANTHER" id="PTHR24421:SF10">
    <property type="entry name" value="NITRATE_NITRITE SENSOR PROTEIN NARQ"/>
    <property type="match status" value="1"/>
</dbReference>
<keyword evidence="4" id="KW-0808">Transferase</keyword>
<feature type="transmembrane region" description="Helical" evidence="9">
    <location>
        <begin position="75"/>
        <end position="96"/>
    </location>
</feature>
<evidence type="ECO:0000313" key="11">
    <source>
        <dbReference type="EMBL" id="GAA0941891.1"/>
    </source>
</evidence>
<dbReference type="InterPro" id="IPR036890">
    <property type="entry name" value="HATPase_C_sf"/>
</dbReference>
<dbReference type="Pfam" id="PF07730">
    <property type="entry name" value="HisKA_3"/>
    <property type="match status" value="1"/>
</dbReference>
<proteinExistence type="predicted"/>
<feature type="domain" description="Histidine kinase/HSP90-like ATPase" evidence="10">
    <location>
        <begin position="320"/>
        <end position="411"/>
    </location>
</feature>
<gene>
    <name evidence="11" type="ORF">GCM10009560_54190</name>
</gene>
<feature type="transmembrane region" description="Helical" evidence="9">
    <location>
        <begin position="153"/>
        <end position="169"/>
    </location>
</feature>
<evidence type="ECO:0000256" key="5">
    <source>
        <dbReference type="ARBA" id="ARBA00022741"/>
    </source>
</evidence>
<dbReference type="CDD" id="cd16917">
    <property type="entry name" value="HATPase_UhpB-NarQ-NarX-like"/>
    <property type="match status" value="1"/>
</dbReference>
<keyword evidence="7" id="KW-0067">ATP-binding</keyword>
<keyword evidence="3" id="KW-0597">Phosphoprotein</keyword>
<keyword evidence="6 11" id="KW-0418">Kinase</keyword>
<evidence type="ECO:0000256" key="8">
    <source>
        <dbReference type="ARBA" id="ARBA00023012"/>
    </source>
</evidence>
<evidence type="ECO:0000259" key="10">
    <source>
        <dbReference type="SMART" id="SM00387"/>
    </source>
</evidence>
<dbReference type="InterPro" id="IPR011712">
    <property type="entry name" value="Sig_transdc_His_kin_sub3_dim/P"/>
</dbReference>
<dbReference type="SUPFAM" id="SSF55874">
    <property type="entry name" value="ATPase domain of HSP90 chaperone/DNA topoisomerase II/histidine kinase"/>
    <property type="match status" value="1"/>
</dbReference>
<evidence type="ECO:0000256" key="1">
    <source>
        <dbReference type="ARBA" id="ARBA00000085"/>
    </source>
</evidence>
<keyword evidence="8" id="KW-0902">Two-component regulatory system</keyword>
<dbReference type="InterPro" id="IPR003594">
    <property type="entry name" value="HATPase_dom"/>
</dbReference>
<accession>A0ABN1QGH6</accession>
<evidence type="ECO:0000256" key="9">
    <source>
        <dbReference type="SAM" id="Phobius"/>
    </source>
</evidence>
<dbReference type="GO" id="GO:0016301">
    <property type="term" value="F:kinase activity"/>
    <property type="evidence" value="ECO:0007669"/>
    <property type="project" value="UniProtKB-KW"/>
</dbReference>
<evidence type="ECO:0000256" key="6">
    <source>
        <dbReference type="ARBA" id="ARBA00022777"/>
    </source>
</evidence>
<name>A0ABN1QGH6_9ACTN</name>
<keyword evidence="5" id="KW-0547">Nucleotide-binding</keyword>
<dbReference type="RefSeq" id="WP_343952866.1">
    <property type="nucleotide sequence ID" value="NZ_BAAAHQ010000031.1"/>
</dbReference>
<keyword evidence="9" id="KW-0812">Transmembrane</keyword>
<dbReference type="EC" id="2.7.13.3" evidence="2"/>
<dbReference type="InterPro" id="IPR050482">
    <property type="entry name" value="Sensor_HK_TwoCompSys"/>
</dbReference>
<feature type="transmembrane region" description="Helical" evidence="9">
    <location>
        <begin position="129"/>
        <end position="146"/>
    </location>
</feature>
<dbReference type="Pfam" id="PF02518">
    <property type="entry name" value="HATPase_c"/>
    <property type="match status" value="1"/>
</dbReference>
<dbReference type="Proteomes" id="UP001501578">
    <property type="component" value="Unassembled WGS sequence"/>
</dbReference>
<comment type="caution">
    <text evidence="11">The sequence shown here is derived from an EMBL/GenBank/DDBJ whole genome shotgun (WGS) entry which is preliminary data.</text>
</comment>
<dbReference type="Gene3D" id="3.30.565.10">
    <property type="entry name" value="Histidine kinase-like ATPase, C-terminal domain"/>
    <property type="match status" value="1"/>
</dbReference>
<dbReference type="SMART" id="SM00387">
    <property type="entry name" value="HATPase_c"/>
    <property type="match status" value="1"/>
</dbReference>
<evidence type="ECO:0000256" key="3">
    <source>
        <dbReference type="ARBA" id="ARBA00022553"/>
    </source>
</evidence>
<dbReference type="EMBL" id="BAAAHQ010000031">
    <property type="protein sequence ID" value="GAA0941891.1"/>
    <property type="molecule type" value="Genomic_DNA"/>
</dbReference>
<keyword evidence="9" id="KW-0472">Membrane</keyword>
<evidence type="ECO:0000256" key="7">
    <source>
        <dbReference type="ARBA" id="ARBA00022840"/>
    </source>
</evidence>
<keyword evidence="12" id="KW-1185">Reference proteome</keyword>
<comment type="catalytic activity">
    <reaction evidence="1">
        <text>ATP + protein L-histidine = ADP + protein N-phospho-L-histidine.</text>
        <dbReference type="EC" id="2.7.13.3"/>
    </reaction>
</comment>